<accession>A0ABQ3LBE7</accession>
<evidence type="ECO:0000313" key="1">
    <source>
        <dbReference type="EMBL" id="GHH10953.1"/>
    </source>
</evidence>
<protein>
    <submittedName>
        <fullName evidence="1">Uncharacterized protein</fullName>
    </submittedName>
</protein>
<organism evidence="1 2">
    <name type="scientific">Amycolatopsis oliviviridis</name>
    <dbReference type="NCBI Taxonomy" id="1471590"/>
    <lineage>
        <taxon>Bacteria</taxon>
        <taxon>Bacillati</taxon>
        <taxon>Actinomycetota</taxon>
        <taxon>Actinomycetes</taxon>
        <taxon>Pseudonocardiales</taxon>
        <taxon>Pseudonocardiaceae</taxon>
        <taxon>Amycolatopsis</taxon>
    </lineage>
</organism>
<gene>
    <name evidence="1" type="ORF">GCM10017790_20690</name>
</gene>
<keyword evidence="2" id="KW-1185">Reference proteome</keyword>
<comment type="caution">
    <text evidence="1">The sequence shown here is derived from an EMBL/GenBank/DDBJ whole genome shotgun (WGS) entry which is preliminary data.</text>
</comment>
<dbReference type="Proteomes" id="UP000635387">
    <property type="component" value="Unassembled WGS sequence"/>
</dbReference>
<name>A0ABQ3LBE7_9PSEU</name>
<dbReference type="EMBL" id="BNAY01000002">
    <property type="protein sequence ID" value="GHH10953.1"/>
    <property type="molecule type" value="Genomic_DNA"/>
</dbReference>
<reference evidence="2" key="1">
    <citation type="journal article" date="2019" name="Int. J. Syst. Evol. Microbiol.">
        <title>The Global Catalogue of Microorganisms (GCM) 10K type strain sequencing project: providing services to taxonomists for standard genome sequencing and annotation.</title>
        <authorList>
            <consortium name="The Broad Institute Genomics Platform"/>
            <consortium name="The Broad Institute Genome Sequencing Center for Infectious Disease"/>
            <person name="Wu L."/>
            <person name="Ma J."/>
        </authorList>
    </citation>
    <scope>NUCLEOTIDE SEQUENCE [LARGE SCALE GENOMIC DNA]</scope>
    <source>
        <strain evidence="2">CGMCC 4.7683</strain>
    </source>
</reference>
<proteinExistence type="predicted"/>
<evidence type="ECO:0000313" key="2">
    <source>
        <dbReference type="Proteomes" id="UP000635387"/>
    </source>
</evidence>
<sequence>MTVTVAGTAGAAPAPGALGWVAATTPTPAPKVSATASPATRRNAFRDDACGVGDQFVLVIRLFFDLLAE</sequence>